<protein>
    <recommendedName>
        <fullName evidence="7 8">Glutamine-dependent NAD(+) synthetase</fullName>
        <ecNumber evidence="7 8">6.3.5.1</ecNumber>
    </recommendedName>
    <alternativeName>
        <fullName evidence="7 8">NAD(+) synthase [glutamine-hydrolyzing]</fullName>
    </alternativeName>
</protein>
<comment type="similarity">
    <text evidence="2 7 8">In the C-terminal section; belongs to the NAD synthetase family.</text>
</comment>
<feature type="active site" description="Proton acceptor" evidence="9">
    <location>
        <position position="45"/>
    </location>
</feature>
<dbReference type="SUPFAM" id="SSF56317">
    <property type="entry name" value="Carbon-nitrogen hydrolase"/>
    <property type="match status" value="1"/>
</dbReference>
<keyword evidence="4 7" id="KW-0547">Nucleotide-binding</keyword>
<evidence type="ECO:0000256" key="5">
    <source>
        <dbReference type="ARBA" id="ARBA00022840"/>
    </source>
</evidence>
<dbReference type="InterPro" id="IPR000132">
    <property type="entry name" value="Nitrilase/CN_hydratase_CS"/>
</dbReference>
<dbReference type="GO" id="GO:0004359">
    <property type="term" value="F:glutaminase activity"/>
    <property type="evidence" value="ECO:0007669"/>
    <property type="project" value="InterPro"/>
</dbReference>
<dbReference type="PROSITE" id="PS00920">
    <property type="entry name" value="NITRIL_CHT_1"/>
    <property type="match status" value="1"/>
</dbReference>
<gene>
    <name evidence="7" type="primary">nadE</name>
    <name evidence="12" type="ORF">KACHI17_13930</name>
</gene>
<feature type="binding site" evidence="7">
    <location>
        <position position="535"/>
    </location>
    <ligand>
        <name>deamido-NAD(+)</name>
        <dbReference type="ChEBI" id="CHEBI:58437"/>
        <note>ligand shared between two neighboring subunits</note>
    </ligand>
</feature>
<comment type="similarity">
    <text evidence="10">Belongs to the NAD synthetase family.</text>
</comment>
<dbReference type="Gene3D" id="3.40.50.620">
    <property type="entry name" value="HUPs"/>
    <property type="match status" value="1"/>
</dbReference>
<dbReference type="GO" id="GO:0009435">
    <property type="term" value="P:NAD+ biosynthetic process"/>
    <property type="evidence" value="ECO:0007669"/>
    <property type="project" value="UniProtKB-UniRule"/>
</dbReference>
<dbReference type="InterPro" id="IPR014729">
    <property type="entry name" value="Rossmann-like_a/b/a_fold"/>
</dbReference>
<evidence type="ECO:0000256" key="8">
    <source>
        <dbReference type="PIRNR" id="PIRNR006630"/>
    </source>
</evidence>
<evidence type="ECO:0000256" key="4">
    <source>
        <dbReference type="ARBA" id="ARBA00022741"/>
    </source>
</evidence>
<name>A0AAT9GIU5_9BACT</name>
<dbReference type="GO" id="GO:0005524">
    <property type="term" value="F:ATP binding"/>
    <property type="evidence" value="ECO:0007669"/>
    <property type="project" value="UniProtKB-UniRule"/>
</dbReference>
<dbReference type="InterPro" id="IPR022310">
    <property type="entry name" value="NAD/GMP_synthase"/>
</dbReference>
<keyword evidence="3 7" id="KW-0436">Ligase</keyword>
<evidence type="ECO:0000256" key="1">
    <source>
        <dbReference type="ARBA" id="ARBA00005188"/>
    </source>
</evidence>
<feature type="binding site" evidence="7">
    <location>
        <position position="122"/>
    </location>
    <ligand>
        <name>L-glutamine</name>
        <dbReference type="ChEBI" id="CHEBI:58359"/>
    </ligand>
</feature>
<evidence type="ECO:0000259" key="11">
    <source>
        <dbReference type="PROSITE" id="PS50263"/>
    </source>
</evidence>
<dbReference type="PROSITE" id="PS50263">
    <property type="entry name" value="CN_HYDROLASE"/>
    <property type="match status" value="1"/>
</dbReference>
<dbReference type="SUPFAM" id="SSF52402">
    <property type="entry name" value="Adenine nucleotide alpha hydrolases-like"/>
    <property type="match status" value="1"/>
</dbReference>
<dbReference type="GO" id="GO:0008795">
    <property type="term" value="F:NAD+ synthase activity"/>
    <property type="evidence" value="ECO:0007669"/>
    <property type="project" value="UniProtKB-UniRule"/>
</dbReference>
<comment type="caution">
    <text evidence="7">Lacks conserved residue(s) required for the propagation of feature annotation.</text>
</comment>
<dbReference type="FunFam" id="3.40.50.620:FF:000106">
    <property type="entry name" value="Glutamine-dependent NAD(+) synthetase"/>
    <property type="match status" value="1"/>
</dbReference>
<comment type="catalytic activity">
    <reaction evidence="7 8">
        <text>deamido-NAD(+) + L-glutamine + ATP + H2O = L-glutamate + AMP + diphosphate + NAD(+) + H(+)</text>
        <dbReference type="Rhea" id="RHEA:24384"/>
        <dbReference type="ChEBI" id="CHEBI:15377"/>
        <dbReference type="ChEBI" id="CHEBI:15378"/>
        <dbReference type="ChEBI" id="CHEBI:29985"/>
        <dbReference type="ChEBI" id="CHEBI:30616"/>
        <dbReference type="ChEBI" id="CHEBI:33019"/>
        <dbReference type="ChEBI" id="CHEBI:57540"/>
        <dbReference type="ChEBI" id="CHEBI:58359"/>
        <dbReference type="ChEBI" id="CHEBI:58437"/>
        <dbReference type="ChEBI" id="CHEBI:456215"/>
        <dbReference type="EC" id="6.3.5.1"/>
    </reaction>
</comment>
<dbReference type="CDD" id="cd07570">
    <property type="entry name" value="GAT_Gln-NAD-synth"/>
    <property type="match status" value="1"/>
</dbReference>
<dbReference type="InterPro" id="IPR003010">
    <property type="entry name" value="C-N_Hydrolase"/>
</dbReference>
<dbReference type="Pfam" id="PF02540">
    <property type="entry name" value="NAD_synthase"/>
    <property type="match status" value="1"/>
</dbReference>
<dbReference type="CDD" id="cd00553">
    <property type="entry name" value="NAD_synthase"/>
    <property type="match status" value="1"/>
</dbReference>
<dbReference type="AlphaFoldDB" id="A0AAT9GIU5"/>
<evidence type="ECO:0000313" key="12">
    <source>
        <dbReference type="EMBL" id="BFG70512.1"/>
    </source>
</evidence>
<dbReference type="InterPro" id="IPR036526">
    <property type="entry name" value="C-N_Hydrolase_sf"/>
</dbReference>
<dbReference type="NCBIfam" id="TIGR00552">
    <property type="entry name" value="nadE"/>
    <property type="match status" value="1"/>
</dbReference>
<evidence type="ECO:0000256" key="2">
    <source>
        <dbReference type="ARBA" id="ARBA00007145"/>
    </source>
</evidence>
<dbReference type="HAMAP" id="MF_02090">
    <property type="entry name" value="NadE_glutamine_dep"/>
    <property type="match status" value="1"/>
</dbReference>
<feature type="active site" description="Proton acceptor; for glutaminase activity" evidence="7">
    <location>
        <position position="45"/>
    </location>
</feature>
<dbReference type="InterPro" id="IPR003694">
    <property type="entry name" value="NAD_synthase"/>
</dbReference>
<dbReference type="PIRSF" id="PIRSF006630">
    <property type="entry name" value="NADS_GAT"/>
    <property type="match status" value="1"/>
</dbReference>
<feature type="binding site" evidence="7">
    <location>
        <position position="420"/>
    </location>
    <ligand>
        <name>ATP</name>
        <dbReference type="ChEBI" id="CHEBI:30616"/>
    </ligand>
</feature>
<accession>A0AAT9GIU5</accession>
<feature type="domain" description="CN hydrolase" evidence="11">
    <location>
        <begin position="5"/>
        <end position="262"/>
    </location>
</feature>
<feature type="active site" description="For glutaminase activity" evidence="7">
    <location>
        <position position="116"/>
    </location>
</feature>
<dbReference type="InterPro" id="IPR014445">
    <property type="entry name" value="Gln-dep_NAD_synthase"/>
</dbReference>
<dbReference type="Pfam" id="PF00795">
    <property type="entry name" value="CN_hydrolase"/>
    <property type="match status" value="1"/>
</dbReference>
<proteinExistence type="inferred from homology"/>
<keyword evidence="5 7" id="KW-0067">ATP-binding</keyword>
<dbReference type="GO" id="GO:0005737">
    <property type="term" value="C:cytoplasm"/>
    <property type="evidence" value="ECO:0007669"/>
    <property type="project" value="InterPro"/>
</dbReference>
<evidence type="ECO:0000256" key="3">
    <source>
        <dbReference type="ARBA" id="ARBA00022598"/>
    </source>
</evidence>
<evidence type="ECO:0000256" key="9">
    <source>
        <dbReference type="PROSITE-ProRule" id="PRU10139"/>
    </source>
</evidence>
<dbReference type="PANTHER" id="PTHR23090:SF9">
    <property type="entry name" value="GLUTAMINE-DEPENDENT NAD(+) SYNTHETASE"/>
    <property type="match status" value="1"/>
</dbReference>
<dbReference type="EC" id="6.3.5.1" evidence="7 8"/>
<evidence type="ECO:0000256" key="10">
    <source>
        <dbReference type="RuleBase" id="RU003811"/>
    </source>
</evidence>
<evidence type="ECO:0000256" key="6">
    <source>
        <dbReference type="ARBA" id="ARBA00023027"/>
    </source>
</evidence>
<keyword evidence="6 7" id="KW-0520">NAD</keyword>
<feature type="active site" description="Nucleophile; for glutaminase activity" evidence="7">
    <location>
        <position position="152"/>
    </location>
</feature>
<comment type="function">
    <text evidence="7">Catalyzes the ATP-dependent amidation of deamido-NAD to form NAD. Uses L-glutamine as a nitrogen source.</text>
</comment>
<feature type="binding site" evidence="7">
    <location>
        <begin position="313"/>
        <end position="320"/>
    </location>
    <ligand>
        <name>ATP</name>
        <dbReference type="ChEBI" id="CHEBI:30616"/>
    </ligand>
</feature>
<organism evidence="12">
    <name type="scientific">Sediminibacterium sp. KACHI17</name>
    <dbReference type="NCBI Taxonomy" id="1751071"/>
    <lineage>
        <taxon>Bacteria</taxon>
        <taxon>Pseudomonadati</taxon>
        <taxon>Bacteroidota</taxon>
        <taxon>Chitinophagia</taxon>
        <taxon>Chitinophagales</taxon>
        <taxon>Chitinophagaceae</taxon>
        <taxon>Sediminibacterium</taxon>
    </lineage>
</organism>
<dbReference type="GO" id="GO:0003952">
    <property type="term" value="F:NAD+ synthase (glutamine-hydrolyzing) activity"/>
    <property type="evidence" value="ECO:0007669"/>
    <property type="project" value="UniProtKB-UniRule"/>
</dbReference>
<dbReference type="EMBL" id="AP029612">
    <property type="protein sequence ID" value="BFG70512.1"/>
    <property type="molecule type" value="Genomic_DNA"/>
</dbReference>
<comment type="pathway">
    <text evidence="1 7 8">Cofactor biosynthesis; NAD(+) biosynthesis; NAD(+) from deamido-NAD(+) (L-Gln route): step 1/1.</text>
</comment>
<feature type="binding site" evidence="7">
    <location>
        <position position="186"/>
    </location>
    <ligand>
        <name>L-glutamine</name>
        <dbReference type="ChEBI" id="CHEBI:58359"/>
    </ligand>
</feature>
<feature type="binding site" evidence="7">
    <location>
        <position position="396"/>
    </location>
    <ligand>
        <name>deamido-NAD(+)</name>
        <dbReference type="ChEBI" id="CHEBI:58437"/>
        <note>ligand shared between two neighboring subunits</note>
    </ligand>
</feature>
<evidence type="ECO:0000256" key="7">
    <source>
        <dbReference type="HAMAP-Rule" id="MF_02090"/>
    </source>
</evidence>
<dbReference type="GO" id="GO:0000257">
    <property type="term" value="F:nitrilase activity"/>
    <property type="evidence" value="ECO:0007669"/>
    <property type="project" value="UniProtKB-ARBA"/>
</dbReference>
<feature type="binding site" evidence="7">
    <location>
        <position position="425"/>
    </location>
    <ligand>
        <name>deamido-NAD(+)</name>
        <dbReference type="ChEBI" id="CHEBI:58437"/>
        <note>ligand shared between two neighboring subunits</note>
    </ligand>
</feature>
<sequence length="564" mass="63294">MEGFMKISIAQQNYHIGNFEENTRKIIAAIEAAKAEGSELIIFSEMSVCGYPARDFVEFSDFIDKCYQAVDQIREHADTIGVLIGSPSHNKIQKGKDLFNAAFFLYEKEVKAEIHKTLLPTYDVFDEYRYFEPAYEWKIVPFKGKKLAITICEDIWNLGDNPLYRICPMDQLMDQQPDVMLNISASPFDYTHDEDRKSVIKANVQKYKIPMFYCNSVGSQTEIIFDGASLVFDKDANLCGALPMFKEAMATWELNDDGSINAPVLEPASRVPDKELNPATLEPALNIAQVYDALIMGIRDYFSKMGFSKAILGSSGGIDSAVTLAIACDALGKENVRAILMPSPYSTDHSVNDAVQLSKNLGNPYDIIRIDEVYQSFLQTLQPVFNDLPFSLAEENIQSRSRGNLLMAIANKFGYILLNTSNKSELATGYGTLYGDMAGGLGVLGDCYKLQVYALAQYINRQREIIPANIITKAPSAELRPNQKDSDSLPDYTVLDQILYQYIEKRKGPAEIKTMGYDRALVDRTLKMVNNNEYKRNQFCPIIRVSPKAFGVGRRVPIVGKYLN</sequence>
<reference evidence="12" key="1">
    <citation type="submission" date="2024-02" db="EMBL/GenBank/DDBJ databases">
        <title>Sediminibacterium planktonica sp. nov. and Sediminibacterium longus sp. nov., isolated from surface lake and river water.</title>
        <authorList>
            <person name="Watanabe K."/>
            <person name="Takemine S."/>
            <person name="Ishii Y."/>
            <person name="Ogata Y."/>
            <person name="Shindo C."/>
            <person name="Suda W."/>
        </authorList>
    </citation>
    <scope>NUCLEOTIDE SEQUENCE</scope>
    <source>
        <strain evidence="12">KACHI17</strain>
    </source>
</reference>
<dbReference type="PANTHER" id="PTHR23090">
    <property type="entry name" value="NH 3 /GLUTAMINE-DEPENDENT NAD + SYNTHETASE"/>
    <property type="match status" value="1"/>
</dbReference>
<dbReference type="Gene3D" id="3.60.110.10">
    <property type="entry name" value="Carbon-nitrogen hydrolase"/>
    <property type="match status" value="1"/>
</dbReference>
<dbReference type="NCBIfam" id="NF010588">
    <property type="entry name" value="PRK13981.1"/>
    <property type="match status" value="1"/>
</dbReference>